<dbReference type="GO" id="GO:0000976">
    <property type="term" value="F:transcription cis-regulatory region binding"/>
    <property type="evidence" value="ECO:0007669"/>
    <property type="project" value="TreeGrafter"/>
</dbReference>
<dbReference type="PANTHER" id="PTHR30146:SF109">
    <property type="entry name" value="HTH-TYPE TRANSCRIPTIONAL REGULATOR GALS"/>
    <property type="match status" value="1"/>
</dbReference>
<evidence type="ECO:0000256" key="2">
    <source>
        <dbReference type="ARBA" id="ARBA00023125"/>
    </source>
</evidence>
<evidence type="ECO:0000259" key="4">
    <source>
        <dbReference type="PROSITE" id="PS50932"/>
    </source>
</evidence>
<dbReference type="Gene3D" id="1.10.260.40">
    <property type="entry name" value="lambda repressor-like DNA-binding domains"/>
    <property type="match status" value="1"/>
</dbReference>
<dbReference type="CDD" id="cd01392">
    <property type="entry name" value="HTH_LacI"/>
    <property type="match status" value="1"/>
</dbReference>
<keyword evidence="1" id="KW-0805">Transcription regulation</keyword>
<accession>A0A1I1KUC7</accession>
<dbReference type="OrthoDB" id="9775106at2"/>
<dbReference type="PANTHER" id="PTHR30146">
    <property type="entry name" value="LACI-RELATED TRANSCRIPTIONAL REPRESSOR"/>
    <property type="match status" value="1"/>
</dbReference>
<dbReference type="PRINTS" id="PR00036">
    <property type="entry name" value="HTHLACI"/>
</dbReference>
<dbReference type="InterPro" id="IPR000843">
    <property type="entry name" value="HTH_LacI"/>
</dbReference>
<gene>
    <name evidence="5" type="ORF">SAMN05421842_106158</name>
</gene>
<dbReference type="Pfam" id="PF13377">
    <property type="entry name" value="Peripla_BP_3"/>
    <property type="match status" value="1"/>
</dbReference>
<reference evidence="5 6" key="1">
    <citation type="submission" date="2016-10" db="EMBL/GenBank/DDBJ databases">
        <authorList>
            <person name="de Groot N.N."/>
        </authorList>
    </citation>
    <scope>NUCLEOTIDE SEQUENCE [LARGE SCALE GENOMIC DNA]</scope>
    <source>
        <strain evidence="5 6">DSM 12992</strain>
    </source>
</reference>
<dbReference type="SUPFAM" id="SSF47413">
    <property type="entry name" value="lambda repressor-like DNA-binding domains"/>
    <property type="match status" value="1"/>
</dbReference>
<dbReference type="EMBL" id="FOMG01000006">
    <property type="protein sequence ID" value="SFC64424.1"/>
    <property type="molecule type" value="Genomic_DNA"/>
</dbReference>
<keyword evidence="6" id="KW-1185">Reference proteome</keyword>
<feature type="domain" description="HTH lacI-type" evidence="4">
    <location>
        <begin position="1"/>
        <end position="55"/>
    </location>
</feature>
<evidence type="ECO:0000256" key="1">
    <source>
        <dbReference type="ARBA" id="ARBA00023015"/>
    </source>
</evidence>
<dbReference type="Proteomes" id="UP000199263">
    <property type="component" value="Unassembled WGS sequence"/>
</dbReference>
<dbReference type="InterPro" id="IPR028082">
    <property type="entry name" value="Peripla_BP_I"/>
</dbReference>
<evidence type="ECO:0000313" key="6">
    <source>
        <dbReference type="Proteomes" id="UP000199263"/>
    </source>
</evidence>
<dbReference type="PROSITE" id="PS00356">
    <property type="entry name" value="HTH_LACI_1"/>
    <property type="match status" value="1"/>
</dbReference>
<organism evidence="5 6">
    <name type="scientific">Clostridium uliginosum</name>
    <dbReference type="NCBI Taxonomy" id="119641"/>
    <lineage>
        <taxon>Bacteria</taxon>
        <taxon>Bacillati</taxon>
        <taxon>Bacillota</taxon>
        <taxon>Clostridia</taxon>
        <taxon>Eubacteriales</taxon>
        <taxon>Clostridiaceae</taxon>
        <taxon>Clostridium</taxon>
    </lineage>
</organism>
<proteinExistence type="predicted"/>
<evidence type="ECO:0000256" key="3">
    <source>
        <dbReference type="ARBA" id="ARBA00023163"/>
    </source>
</evidence>
<dbReference type="Pfam" id="PF00356">
    <property type="entry name" value="LacI"/>
    <property type="match status" value="1"/>
</dbReference>
<dbReference type="CDD" id="cd06267">
    <property type="entry name" value="PBP1_LacI_sugar_binding-like"/>
    <property type="match status" value="1"/>
</dbReference>
<dbReference type="InterPro" id="IPR010982">
    <property type="entry name" value="Lambda_DNA-bd_dom_sf"/>
</dbReference>
<keyword evidence="2" id="KW-0238">DNA-binding</keyword>
<dbReference type="SUPFAM" id="SSF53822">
    <property type="entry name" value="Periplasmic binding protein-like I"/>
    <property type="match status" value="1"/>
</dbReference>
<dbReference type="InterPro" id="IPR046335">
    <property type="entry name" value="LacI/GalR-like_sensor"/>
</dbReference>
<dbReference type="AlphaFoldDB" id="A0A1I1KUC7"/>
<protein>
    <submittedName>
        <fullName evidence="5">LacI family transcriptional regulator</fullName>
    </submittedName>
</protein>
<dbReference type="RefSeq" id="WP_090089740.1">
    <property type="nucleotide sequence ID" value="NZ_FOMG01000006.1"/>
</dbReference>
<dbReference type="GO" id="GO:0003700">
    <property type="term" value="F:DNA-binding transcription factor activity"/>
    <property type="evidence" value="ECO:0007669"/>
    <property type="project" value="TreeGrafter"/>
</dbReference>
<evidence type="ECO:0000313" key="5">
    <source>
        <dbReference type="EMBL" id="SFC64424.1"/>
    </source>
</evidence>
<dbReference type="PROSITE" id="PS50932">
    <property type="entry name" value="HTH_LACI_2"/>
    <property type="match status" value="1"/>
</dbReference>
<name>A0A1I1KUC7_9CLOT</name>
<dbReference type="STRING" id="119641.SAMN05421842_106158"/>
<sequence length="342" mass="38081">MNIADIAKLAGVGVSTVSRVINNHPDVKESTREKVREIIKENKYIPNNSARILKQNNTKNIGVLVKGVFNPFFSQMINVIGSIIDKAGYTMILQQNDYNFYQDVENLIIFIKEKKLQGVICLGGNFIDISDDSFEGIDAPIVLTSVNTISKKIKNNYSSIGIDNVKASYDATKYLIDKGHKNIALILGETNDLVISWWRLNGYKNALEEKKININDSLILTGDYSCEGAYKETVKLLEERKDVTAIFALSDLMAIGAAKAVADSGLKVGEDISIVGFDGMDESKYYNPGITTVNQPKKLMAEMSINLLLSLINGNEENKHILLDTQLIERESCKSLRQIKEF</sequence>
<dbReference type="Gene3D" id="3.40.50.2300">
    <property type="match status" value="2"/>
</dbReference>
<dbReference type="SMART" id="SM00354">
    <property type="entry name" value="HTH_LACI"/>
    <property type="match status" value="1"/>
</dbReference>
<keyword evidence="3" id="KW-0804">Transcription</keyword>